<name>A0A511NK66_9FLAO</name>
<dbReference type="InterPro" id="IPR018060">
    <property type="entry name" value="HTH_AraC"/>
</dbReference>
<organism evidence="3 4">
    <name type="scientific">Empedobacter brevis NBRC 14943 = ATCC 43319</name>
    <dbReference type="NCBI Taxonomy" id="1218108"/>
    <lineage>
        <taxon>Bacteria</taxon>
        <taxon>Pseudomonadati</taxon>
        <taxon>Bacteroidota</taxon>
        <taxon>Flavobacteriia</taxon>
        <taxon>Flavobacteriales</taxon>
        <taxon>Weeksellaceae</taxon>
        <taxon>Empedobacter</taxon>
    </lineage>
</organism>
<keyword evidence="1" id="KW-0238">DNA-binding</keyword>
<reference evidence="3 4" key="1">
    <citation type="submission" date="2019-07" db="EMBL/GenBank/DDBJ databases">
        <title>Whole genome shotgun sequence of Empedobacter brevis NBRC 14943.</title>
        <authorList>
            <person name="Hosoyama A."/>
            <person name="Uohara A."/>
            <person name="Ohji S."/>
            <person name="Ichikawa N."/>
        </authorList>
    </citation>
    <scope>NUCLEOTIDE SEQUENCE [LARGE SCALE GENOMIC DNA]</scope>
    <source>
        <strain evidence="3 4">NBRC 14943</strain>
    </source>
</reference>
<evidence type="ECO:0000313" key="4">
    <source>
        <dbReference type="Proteomes" id="UP000321245"/>
    </source>
</evidence>
<dbReference type="RefSeq" id="WP_019976093.1">
    <property type="nucleotide sequence ID" value="NZ_BJXC01000025.1"/>
</dbReference>
<evidence type="ECO:0000313" key="3">
    <source>
        <dbReference type="EMBL" id="GEM53174.1"/>
    </source>
</evidence>
<keyword evidence="4" id="KW-1185">Reference proteome</keyword>
<dbReference type="GeneID" id="84650725"/>
<dbReference type="Gene3D" id="1.10.10.60">
    <property type="entry name" value="Homeodomain-like"/>
    <property type="match status" value="1"/>
</dbReference>
<dbReference type="GO" id="GO:0043565">
    <property type="term" value="F:sequence-specific DNA binding"/>
    <property type="evidence" value="ECO:0007669"/>
    <property type="project" value="InterPro"/>
</dbReference>
<dbReference type="OrthoDB" id="323290at2"/>
<comment type="caution">
    <text evidence="3">The sequence shown here is derived from an EMBL/GenBank/DDBJ whole genome shotgun (WGS) entry which is preliminary data.</text>
</comment>
<feature type="domain" description="HTH araC/xylS-type" evidence="2">
    <location>
        <begin position="152"/>
        <end position="251"/>
    </location>
</feature>
<gene>
    <name evidence="3" type="ORF">EB1_29640</name>
</gene>
<protein>
    <submittedName>
        <fullName evidence="3">AraC family transcriptional regulator</fullName>
    </submittedName>
</protein>
<dbReference type="AlphaFoldDB" id="A0A511NK66"/>
<dbReference type="SMART" id="SM00342">
    <property type="entry name" value="HTH_ARAC"/>
    <property type="match status" value="1"/>
</dbReference>
<dbReference type="PANTHER" id="PTHR43280:SF2">
    <property type="entry name" value="HTH-TYPE TRANSCRIPTIONAL REGULATOR EXSA"/>
    <property type="match status" value="1"/>
</dbReference>
<evidence type="ECO:0000256" key="1">
    <source>
        <dbReference type="ARBA" id="ARBA00023125"/>
    </source>
</evidence>
<dbReference type="GO" id="GO:0003700">
    <property type="term" value="F:DNA-binding transcription factor activity"/>
    <property type="evidence" value="ECO:0007669"/>
    <property type="project" value="InterPro"/>
</dbReference>
<dbReference type="Pfam" id="PF12833">
    <property type="entry name" value="HTH_18"/>
    <property type="match status" value="1"/>
</dbReference>
<dbReference type="PROSITE" id="PS01124">
    <property type="entry name" value="HTH_ARAC_FAMILY_2"/>
    <property type="match status" value="1"/>
</dbReference>
<dbReference type="InterPro" id="IPR046532">
    <property type="entry name" value="DUF6597"/>
</dbReference>
<dbReference type="Pfam" id="PF20240">
    <property type="entry name" value="DUF6597"/>
    <property type="match status" value="1"/>
</dbReference>
<dbReference type="Proteomes" id="UP000321245">
    <property type="component" value="Unassembled WGS sequence"/>
</dbReference>
<sequence>MYYQEFLPIKSLQNYIRYFWVLEDFTNHSTNKLFKIIPDGLPALIFQEQLNFFFDKKGQALPQLFIYGQSTNFTEHNVTGNFRIFGVYLQPTALKTIFNIDAFEFNHQNLPLESVISDLTLEQLTHAISIEEKIKIISNFILKQIQKVKTNDKKAEYISMLLQNGKSLKEVQLEMNFSERTLERLTKQYVGISPKVFSRIIRFQSGLNSLRETDLKKLIELAYENEYFDQSHYIREFKEFTGTTPKNFMLHANEKLVNFPQWNI</sequence>
<dbReference type="PANTHER" id="PTHR43280">
    <property type="entry name" value="ARAC-FAMILY TRANSCRIPTIONAL REGULATOR"/>
    <property type="match status" value="1"/>
</dbReference>
<accession>A0A511NK66</accession>
<evidence type="ECO:0000259" key="2">
    <source>
        <dbReference type="PROSITE" id="PS01124"/>
    </source>
</evidence>
<dbReference type="EMBL" id="BJXC01000025">
    <property type="protein sequence ID" value="GEM53174.1"/>
    <property type="molecule type" value="Genomic_DNA"/>
</dbReference>
<dbReference type="STRING" id="1218108.GCA_000382425_02618"/>
<proteinExistence type="predicted"/>